<evidence type="ECO:0000313" key="1">
    <source>
        <dbReference type="EMBL" id="KAK3703138.1"/>
    </source>
</evidence>
<name>A0ACC3MSY8_9PEZI</name>
<protein>
    <submittedName>
        <fullName evidence="1">Uncharacterized protein</fullName>
    </submittedName>
</protein>
<accession>A0ACC3MSY8</accession>
<evidence type="ECO:0000313" key="2">
    <source>
        <dbReference type="Proteomes" id="UP001281147"/>
    </source>
</evidence>
<dbReference type="Proteomes" id="UP001281147">
    <property type="component" value="Unassembled WGS sequence"/>
</dbReference>
<comment type="caution">
    <text evidence="1">The sequence shown here is derived from an EMBL/GenBank/DDBJ whole genome shotgun (WGS) entry which is preliminary data.</text>
</comment>
<organism evidence="1 2">
    <name type="scientific">Vermiconidia calcicola</name>
    <dbReference type="NCBI Taxonomy" id="1690605"/>
    <lineage>
        <taxon>Eukaryota</taxon>
        <taxon>Fungi</taxon>
        <taxon>Dikarya</taxon>
        <taxon>Ascomycota</taxon>
        <taxon>Pezizomycotina</taxon>
        <taxon>Dothideomycetes</taxon>
        <taxon>Dothideomycetidae</taxon>
        <taxon>Mycosphaerellales</taxon>
        <taxon>Extremaceae</taxon>
        <taxon>Vermiconidia</taxon>
    </lineage>
</organism>
<keyword evidence="2" id="KW-1185">Reference proteome</keyword>
<gene>
    <name evidence="1" type="ORF">LTR37_014615</name>
</gene>
<sequence>MTSGSYATTCFRAFRHDLPKCTNLKRIEIQFLNVHSQSPTGGIYEIDDIPVLRELFNVRTVSSGTVEWRTNLNRDGRRGVFKFSRYAFLNWANLTNAVGPYRVPYTKDKYHRGSEQLHRYAWHE</sequence>
<dbReference type="EMBL" id="JAUTXU010000155">
    <property type="protein sequence ID" value="KAK3703138.1"/>
    <property type="molecule type" value="Genomic_DNA"/>
</dbReference>
<proteinExistence type="predicted"/>
<reference evidence="1" key="1">
    <citation type="submission" date="2023-07" db="EMBL/GenBank/DDBJ databases">
        <title>Black Yeasts Isolated from many extreme environments.</title>
        <authorList>
            <person name="Coleine C."/>
            <person name="Stajich J.E."/>
            <person name="Selbmann L."/>
        </authorList>
    </citation>
    <scope>NUCLEOTIDE SEQUENCE</scope>
    <source>
        <strain evidence="1">CCFEE 5714</strain>
    </source>
</reference>